<keyword evidence="7 9" id="KW-1133">Transmembrane helix</keyword>
<reference evidence="11" key="1">
    <citation type="submission" date="2020-11" db="EMBL/GenBank/DDBJ databases">
        <title>The complete chloroplast genome of Lonicera chrysantha Turcz.</title>
        <authorList>
            <person name="Wang C."/>
        </authorList>
    </citation>
    <scope>NUCLEOTIDE SEQUENCE</scope>
</reference>
<feature type="transmembrane region" description="Helical" evidence="9">
    <location>
        <begin position="58"/>
        <end position="78"/>
    </location>
</feature>
<evidence type="ECO:0000256" key="4">
    <source>
        <dbReference type="ARBA" id="ARBA00016640"/>
    </source>
</evidence>
<evidence type="ECO:0000256" key="5">
    <source>
        <dbReference type="ARBA" id="ARBA00022692"/>
    </source>
</evidence>
<dbReference type="PANTHER" id="PTHR33163:SF40">
    <property type="entry name" value="PROTEIN TIC 214"/>
    <property type="match status" value="1"/>
</dbReference>
<sequence>MTLQFFQLANLVSLCMRIINSAVVVGFYYGFLTTFSIGSSYLFLLRANVIEEAREKKISATTGFLVGQLIMFISIYYAPLHLALGRPHTITVLVCPYLWFHFVRWNNDKKKKKKFFAYRSTTRNSMRNLSTQGLFLNHLIFQSLNPYFLPSAMLARLVNVYMFRCNNKILFVTSSFVGWLIGFILLMKGLLVWIQHNRFIRLKLNNYVRFNKYLPSQIKYLMSEFTYRVSILENSMARAFSIILFITCVYYLGRMPSPLLTNKLEKPLTMEETMEEGGVRKKEGDVKIERAFETKGTKHKQELFWFEFVEKLPVILLFDYKDWNRPLRYIKNNDRDFKGAVKSETSHYFFDTCRSDGKQRISFTYPPSLSTFLEMIQRRIDEFPFEKPSYDELYNHWVYTKTKKKNKIKNELLNRIKALDMGFLSRDILEKRTRLVKDNDKTQKKDRPNQKLYLSQEYDPFLNGPYRGTPQQWFSPSIRNKTNFRKTVKINKIHGILLSGTDYTDYQDFKQKEFEQKMDTFYKKEFSTEINIFFTFLHKLARKTSLSLNLKSPSFYKKYKDEFSTLIPSEINILLTFLRKFARKTSLSLNLKSPSFYKKYKDEFSTLIPSEINILLTFLRKFARKTSLSLNLKSPSFYKKYKDEFSTLIPSEINILLTSLRKFARKTSLSLNLKVPSLFSEKKHDKKRKKKSIGIKEIGKKVPRWSSKLISEMEAEFLEYAYGTVSKEPHLCSRAMKEIVLSKEPKNLADPYARQDYAIYLDMLKEPDFERDLIMSSTRAQRRKVVILKLLHPKPQSPLFWGKIKSVLGYFFTHPIKFIFINWMGKRTKSKILNSTKKQPKTREEKAKIISQEKKREELLQIQMESVWENLPYGPGIRSSLLLMQSFLRKNISLPLLIIAKNIGRLLFLQVPEWAEDFQELNRERHFPCTHLGVGLNDQEVLTHLMAEGFDIKILYPFRLKPWHRSKLKAPRRNRIKKKKKRNVKKEVEEDFGFLTILGMETEYPFGSPRKRSSLMTSFFKPALKKLGKQMKKKKAFKDFKVLGVFKKVISEFSKRNQIPLVRSKKIDESSETKKDSIINNQIIEESFTQIRSIDRANSLQTEQKMKNLTEQEMKNLTDRTSTIKNKIQRLTKDKKKETSGINSSTNSNVESQPLKRIWQILKRRNARLISQFHYLKLHYFLKIFIEKIYIDIFLRIINIARINTQPLPEKIIEKYISNNERNEKKKNFFSVSTIKKARSNYTIRTSKKNSHIFYDLSSLSQRYVFLKLSQPQAINLSKLRSALQYHGTSFFLKTAIKDSFEIQGIFHSELRHKKPQSYDQWKNWLRGHPQYNLSPIRWSRLIPQKWRNRVNQRCTAENKDFQKWSSDENEKDLLFHYTNQNLCKVYSVPNQQENFQKYYRYGLLSYKSINYETKKDSSIYGSTLQVNKKKNLSYNYTIHKLFNVNGDIDLNNFLRRANIIDSDKKPDRKYFDWKMQNFALSQFDIDNDNKAFHYIQIRQNPEINPPNSKEILFDWIKIDKERLSNPVTNWDCEPWFFPEHVLLYTAYKVKPWIIPSPLFLGNLSFPISFSETNKEIQTQKNWDFIPIEKRLLVSRTGTEIIETPSEDLYMKIGGEAFRGRIRTPNLVQYWLFQLKWYNYFVGETIPGLIRQFSAQLEWNLNYKKVNKWVITYLNNNLLSINQHLIHYENTLEMDELEQLEVVILESNRLYLGTYSQIIMYQTIRISLVDQSKQEINQKYRNQRYLSHQRRTGNRKKNHYDFLVPETILSSRRRRELRILISFNLKNRNGVDKNPILCTEPKIRNWGLFLNKSKHLGRNQKKLMKFLMKLKFFLWPNYRLEDLACMNRYWFDTNNGSRFSMLRIYMYPRFKIR</sequence>
<comment type="function">
    <text evidence="9">Involved in protein precursor import into chloroplasts. May be part of an intermediate translocation complex acting as a protein-conducting channel at the inner envelope.</text>
</comment>
<dbReference type="PANTHER" id="PTHR33163">
    <property type="entry name" value="PROTEIN TIC 214-RELATED"/>
    <property type="match status" value="1"/>
</dbReference>
<gene>
    <name evidence="11" type="primary">ycf1</name>
    <name evidence="9" type="synonym">TIC214</name>
</gene>
<evidence type="ECO:0000256" key="7">
    <source>
        <dbReference type="ARBA" id="ARBA00022989"/>
    </source>
</evidence>
<proteinExistence type="inferred from homology"/>
<feature type="transmembrane region" description="Helical" evidence="9">
    <location>
        <begin position="236"/>
        <end position="253"/>
    </location>
</feature>
<comment type="subcellular location">
    <subcellularLocation>
        <location evidence="1">Plastid membrane</location>
        <topology evidence="1">Multi-pass membrane protein</topology>
    </subcellularLocation>
    <subcellularLocation>
        <location evidence="9">Plastid</location>
        <location evidence="9">Chloroplast inner membrane</location>
    </subcellularLocation>
</comment>
<accession>A0A8K2AUF8</accession>
<keyword evidence="9" id="KW-1001">Plastid inner membrane</keyword>
<keyword evidence="9" id="KW-0813">Transport</keyword>
<keyword evidence="6 9" id="KW-0653">Protein transport</keyword>
<evidence type="ECO:0000256" key="1">
    <source>
        <dbReference type="ARBA" id="ARBA00004446"/>
    </source>
</evidence>
<keyword evidence="5 9" id="KW-0812">Transmembrane</keyword>
<dbReference type="GO" id="GO:0009706">
    <property type="term" value="C:chloroplast inner membrane"/>
    <property type="evidence" value="ECO:0007669"/>
    <property type="project" value="UniProtKB-SubCell"/>
</dbReference>
<geneLocation type="chloroplast" evidence="11"/>
<comment type="subunit">
    <text evidence="3 9">Part of the Tic complex.</text>
</comment>
<dbReference type="GO" id="GO:0015031">
    <property type="term" value="P:protein transport"/>
    <property type="evidence" value="ECO:0007669"/>
    <property type="project" value="UniProtKB-KW"/>
</dbReference>
<evidence type="ECO:0000256" key="8">
    <source>
        <dbReference type="ARBA" id="ARBA00029978"/>
    </source>
</evidence>
<feature type="transmembrane region" description="Helical" evidence="9">
    <location>
        <begin position="169"/>
        <end position="194"/>
    </location>
</feature>
<evidence type="ECO:0000256" key="3">
    <source>
        <dbReference type="ARBA" id="ARBA00011510"/>
    </source>
</evidence>
<name>A0A8K2AUF8_9DIPS</name>
<feature type="transmembrane region" description="Helical" evidence="9">
    <location>
        <begin position="27"/>
        <end position="46"/>
    </location>
</feature>
<organism evidence="11">
    <name type="scientific">Lonicera chrysantha</name>
    <dbReference type="NCBI Taxonomy" id="486663"/>
    <lineage>
        <taxon>Eukaryota</taxon>
        <taxon>Viridiplantae</taxon>
        <taxon>Streptophyta</taxon>
        <taxon>Embryophyta</taxon>
        <taxon>Tracheophyta</taxon>
        <taxon>Spermatophyta</taxon>
        <taxon>Magnoliopsida</taxon>
        <taxon>eudicotyledons</taxon>
        <taxon>Gunneridae</taxon>
        <taxon>Pentapetalae</taxon>
        <taxon>asterids</taxon>
        <taxon>campanulids</taxon>
        <taxon>Dipsacales</taxon>
        <taxon>Caprifoliaceae</taxon>
        <taxon>Lonicera</taxon>
    </lineage>
</organism>
<evidence type="ECO:0000256" key="10">
    <source>
        <dbReference type="SAM" id="MobiDB-lite"/>
    </source>
</evidence>
<keyword evidence="9" id="KW-0472">Membrane</keyword>
<evidence type="ECO:0000256" key="9">
    <source>
        <dbReference type="RuleBase" id="RU364085"/>
    </source>
</evidence>
<dbReference type="InterPro" id="IPR008896">
    <property type="entry name" value="TIC214"/>
</dbReference>
<feature type="region of interest" description="Disordered" evidence="10">
    <location>
        <begin position="1128"/>
        <end position="1149"/>
    </location>
</feature>
<feature type="transmembrane region" description="Helical" evidence="9">
    <location>
        <begin position="90"/>
        <end position="107"/>
    </location>
</feature>
<keyword evidence="9 11" id="KW-0934">Plastid</keyword>
<evidence type="ECO:0000313" key="11">
    <source>
        <dbReference type="EMBL" id="UGV21861.1"/>
    </source>
</evidence>
<feature type="compositionally biased region" description="Polar residues" evidence="10">
    <location>
        <begin position="1140"/>
        <end position="1149"/>
    </location>
</feature>
<comment type="similarity">
    <text evidence="2 9">Belongs to the TIC214 family.</text>
</comment>
<evidence type="ECO:0000256" key="6">
    <source>
        <dbReference type="ARBA" id="ARBA00022927"/>
    </source>
</evidence>
<evidence type="ECO:0000256" key="2">
    <source>
        <dbReference type="ARBA" id="ARBA00009956"/>
    </source>
</evidence>
<keyword evidence="9 11" id="KW-0150">Chloroplast</keyword>
<dbReference type="Pfam" id="PF05758">
    <property type="entry name" value="Ycf1"/>
    <property type="match status" value="2"/>
</dbReference>
<protein>
    <recommendedName>
        <fullName evidence="4 9">Protein TIC 214</fullName>
    </recommendedName>
    <alternativeName>
        <fullName evidence="8 9">Translocon at the inner envelope membrane of chloroplasts 214</fullName>
    </alternativeName>
</protein>
<feature type="transmembrane region" description="Helical" evidence="9">
    <location>
        <begin position="128"/>
        <end position="149"/>
    </location>
</feature>
<dbReference type="EMBL" id="MW242826">
    <property type="protein sequence ID" value="UGV21861.1"/>
    <property type="molecule type" value="Genomic_DNA"/>
</dbReference>